<dbReference type="GO" id="GO:0005975">
    <property type="term" value="P:carbohydrate metabolic process"/>
    <property type="evidence" value="ECO:0007669"/>
    <property type="project" value="UniProtKB-ARBA"/>
</dbReference>
<dbReference type="GO" id="GO:0005509">
    <property type="term" value="F:calcium ion binding"/>
    <property type="evidence" value="ECO:0007669"/>
    <property type="project" value="InterPro"/>
</dbReference>
<evidence type="ECO:0000256" key="1">
    <source>
        <dbReference type="SAM" id="MobiDB-lite"/>
    </source>
</evidence>
<dbReference type="GO" id="GO:0016020">
    <property type="term" value="C:membrane"/>
    <property type="evidence" value="ECO:0007669"/>
    <property type="project" value="InterPro"/>
</dbReference>
<feature type="region of interest" description="Disordered" evidence="1">
    <location>
        <begin position="123"/>
        <end position="154"/>
    </location>
</feature>
<evidence type="ECO:0000313" key="3">
    <source>
        <dbReference type="EMBL" id="MDV6298433.1"/>
    </source>
</evidence>
<sequence length="209" mass="20523">MRISLPVVASSLALAAMAAVGVASGQADAPDHAPLVVEATDVAPAALPSLTLRVGEYMERRVSDYVTPPPGASIQFRGLPPGLSYDPATTAIRGTPTVAGVYEPVATAFIFGVPVRTETTTVTVTGGAGGTTGGTGGGGAPAPRPAPAPAPAPVAAPVAPPAPGTITIADIDTLPVPEQVKDALRGAALALNNGIQSAWNAVPEGSLGK</sequence>
<dbReference type="AlphaFoldDB" id="A0AAE4QXU6"/>
<keyword evidence="2" id="KW-0732">Signal</keyword>
<protein>
    <submittedName>
        <fullName evidence="3">Uncharacterized protein</fullName>
    </submittedName>
</protein>
<reference evidence="3" key="1">
    <citation type="submission" date="2023-10" db="EMBL/GenBank/DDBJ databases">
        <title>Development of a sustainable strategy for remediation of hydrocarbon-contaminated territories based on the waste exchange concept.</title>
        <authorList>
            <person name="Krivoruchko A."/>
        </authorList>
    </citation>
    <scope>NUCLEOTIDE SEQUENCE</scope>
    <source>
        <strain evidence="3">IEGM 1175</strain>
    </source>
</reference>
<comment type="caution">
    <text evidence="3">The sequence shown here is derived from an EMBL/GenBank/DDBJ whole genome shotgun (WGS) entry which is preliminary data.</text>
</comment>
<dbReference type="Proteomes" id="UP001185873">
    <property type="component" value="Unassembled WGS sequence"/>
</dbReference>
<gene>
    <name evidence="3" type="ORF">R3P82_04855</name>
</gene>
<accession>A0AAE4QXU6</accession>
<name>A0AAE4QXU6_9ACTN</name>
<dbReference type="SUPFAM" id="SSF49313">
    <property type="entry name" value="Cadherin-like"/>
    <property type="match status" value="1"/>
</dbReference>
<feature type="compositionally biased region" description="Pro residues" evidence="1">
    <location>
        <begin position="142"/>
        <end position="154"/>
    </location>
</feature>
<evidence type="ECO:0000313" key="4">
    <source>
        <dbReference type="Proteomes" id="UP001185873"/>
    </source>
</evidence>
<evidence type="ECO:0000256" key="2">
    <source>
        <dbReference type="SAM" id="SignalP"/>
    </source>
</evidence>
<feature type="chain" id="PRO_5042175633" evidence="2">
    <location>
        <begin position="19"/>
        <end position="209"/>
    </location>
</feature>
<dbReference type="Gene3D" id="2.60.40.10">
    <property type="entry name" value="Immunoglobulins"/>
    <property type="match status" value="1"/>
</dbReference>
<feature type="compositionally biased region" description="Gly residues" evidence="1">
    <location>
        <begin position="126"/>
        <end position="140"/>
    </location>
</feature>
<feature type="signal peptide" evidence="2">
    <location>
        <begin position="1"/>
        <end position="18"/>
    </location>
</feature>
<dbReference type="GeneID" id="97418206"/>
<proteinExistence type="predicted"/>
<dbReference type="RefSeq" id="WP_208636642.1">
    <property type="nucleotide sequence ID" value="NZ_JAWLKJ010000001.1"/>
</dbReference>
<dbReference type="InterPro" id="IPR015919">
    <property type="entry name" value="Cadherin-like_sf"/>
</dbReference>
<dbReference type="InterPro" id="IPR013783">
    <property type="entry name" value="Ig-like_fold"/>
</dbReference>
<organism evidence="3 4">
    <name type="scientific">Dietzia maris</name>
    <dbReference type="NCBI Taxonomy" id="37915"/>
    <lineage>
        <taxon>Bacteria</taxon>
        <taxon>Bacillati</taxon>
        <taxon>Actinomycetota</taxon>
        <taxon>Actinomycetes</taxon>
        <taxon>Mycobacteriales</taxon>
        <taxon>Dietziaceae</taxon>
        <taxon>Dietzia</taxon>
    </lineage>
</organism>
<dbReference type="EMBL" id="JAWLKJ010000001">
    <property type="protein sequence ID" value="MDV6298433.1"/>
    <property type="molecule type" value="Genomic_DNA"/>
</dbReference>